<organism evidence="4 5">
    <name type="scientific">Leucobacter soli</name>
    <dbReference type="NCBI Taxonomy" id="2812850"/>
    <lineage>
        <taxon>Bacteria</taxon>
        <taxon>Bacillati</taxon>
        <taxon>Actinomycetota</taxon>
        <taxon>Actinomycetes</taxon>
        <taxon>Micrococcales</taxon>
        <taxon>Microbacteriaceae</taxon>
        <taxon>Leucobacter</taxon>
    </lineage>
</organism>
<evidence type="ECO:0000313" key="4">
    <source>
        <dbReference type="EMBL" id="CAG7599039.1"/>
    </source>
</evidence>
<dbReference type="GO" id="GO:0003735">
    <property type="term" value="F:structural constituent of ribosome"/>
    <property type="evidence" value="ECO:0007669"/>
    <property type="project" value="InterPro"/>
</dbReference>
<dbReference type="Pfam" id="PF01386">
    <property type="entry name" value="Ribosomal_L25p"/>
    <property type="match status" value="1"/>
</dbReference>
<evidence type="ECO:0000259" key="3">
    <source>
        <dbReference type="Pfam" id="PF14693"/>
    </source>
</evidence>
<dbReference type="GO" id="GO:0022625">
    <property type="term" value="C:cytosolic large ribosomal subunit"/>
    <property type="evidence" value="ECO:0007669"/>
    <property type="project" value="TreeGrafter"/>
</dbReference>
<evidence type="ECO:0000259" key="2">
    <source>
        <dbReference type="Pfam" id="PF01386"/>
    </source>
</evidence>
<feature type="domain" description="Large ribosomal subunit protein bL25 L25" evidence="2">
    <location>
        <begin position="8"/>
        <end position="91"/>
    </location>
</feature>
<comment type="subunit">
    <text evidence="1">Part of the 50S ribosomal subunit; part of the 5S rRNA/L5/L18/L25 subcomplex. Contacts the 5S rRNA. Binds to the 5S rRNA independently of L5 and L18.</text>
</comment>
<dbReference type="InterPro" id="IPR029751">
    <property type="entry name" value="Ribosomal_L25_dom"/>
</dbReference>
<gene>
    <name evidence="1 4" type="primary">rplY</name>
    <name evidence="1" type="synonym">ctc</name>
    <name evidence="4" type="ORF">LEUCIP111803_00264</name>
</gene>
<comment type="caution">
    <text evidence="4">The sequence shown here is derived from an EMBL/GenBank/DDBJ whole genome shotgun (WGS) entry which is preliminary data.</text>
</comment>
<keyword evidence="1 4" id="KW-0689">Ribosomal protein</keyword>
<accession>A0A916JU12</accession>
<keyword evidence="1" id="KW-0699">rRNA-binding</keyword>
<dbReference type="PANTHER" id="PTHR33284:SF1">
    <property type="entry name" value="RIBOSOMAL PROTEIN L25_GLN-TRNA SYNTHETASE, ANTI-CODON-BINDING DOMAIN-CONTAINING PROTEIN"/>
    <property type="match status" value="1"/>
</dbReference>
<protein>
    <recommendedName>
        <fullName evidence="1">Large ribosomal subunit protein bL25</fullName>
    </recommendedName>
    <alternativeName>
        <fullName evidence="1">General stress protein CTC</fullName>
    </alternativeName>
</protein>
<evidence type="ECO:0000256" key="1">
    <source>
        <dbReference type="HAMAP-Rule" id="MF_01334"/>
    </source>
</evidence>
<dbReference type="EMBL" id="CAJVAP010000003">
    <property type="protein sequence ID" value="CAG7599039.1"/>
    <property type="molecule type" value="Genomic_DNA"/>
</dbReference>
<dbReference type="InterPro" id="IPR001021">
    <property type="entry name" value="Ribosomal_bL25_long"/>
</dbReference>
<keyword evidence="1" id="KW-0694">RNA-binding</keyword>
<dbReference type="RefSeq" id="WP_218113928.1">
    <property type="nucleotide sequence ID" value="NZ_CAJVAP010000003.1"/>
</dbReference>
<comment type="similarity">
    <text evidence="1">Belongs to the bacterial ribosomal protein bL25 family. CTC subfamily.</text>
</comment>
<dbReference type="PANTHER" id="PTHR33284">
    <property type="entry name" value="RIBOSOMAL PROTEIN L25/GLN-TRNA SYNTHETASE, ANTI-CODON-BINDING DOMAIN-CONTAINING PROTEIN"/>
    <property type="match status" value="1"/>
</dbReference>
<dbReference type="GO" id="GO:0006412">
    <property type="term" value="P:translation"/>
    <property type="evidence" value="ECO:0007669"/>
    <property type="project" value="UniProtKB-UniRule"/>
</dbReference>
<dbReference type="InterPro" id="IPR020930">
    <property type="entry name" value="Ribosomal_uL5_bac-type"/>
</dbReference>
<dbReference type="NCBIfam" id="NF004131">
    <property type="entry name" value="PRK05618.2-1"/>
    <property type="match status" value="1"/>
</dbReference>
<dbReference type="AlphaFoldDB" id="A0A916JU12"/>
<dbReference type="NCBIfam" id="TIGR00731">
    <property type="entry name" value="bL25_bact_ctc"/>
    <property type="match status" value="1"/>
</dbReference>
<sequence length="196" mass="20894">MSETNALVGTPRESFGKGAARKLRAAGQTPVVIYGHGTDPVHASVETHPLSLIIRHANALIEIDLSGKKQLVLVKDVQRDPVRQIIEHVDLVIVKKGETVEVEVPVHVVGTSFSGTNALQELNTIRLSVPATNIPENVEVDVEGLEAGSQILAGQITLASDETLLDDPETLVVHVVVPRGASEDEESETAEEAPAE</sequence>
<reference evidence="4" key="1">
    <citation type="submission" date="2021-06" db="EMBL/GenBank/DDBJ databases">
        <authorList>
            <person name="Criscuolo A."/>
        </authorList>
    </citation>
    <scope>NUCLEOTIDE SEQUENCE</scope>
    <source>
        <strain evidence="4">CIP111803</strain>
    </source>
</reference>
<keyword evidence="1" id="KW-0687">Ribonucleoprotein</keyword>
<dbReference type="CDD" id="cd00495">
    <property type="entry name" value="Ribosomal_L25_TL5_CTC"/>
    <property type="match status" value="1"/>
</dbReference>
<dbReference type="InterPro" id="IPR020057">
    <property type="entry name" value="Ribosomal_bL25_b-dom"/>
</dbReference>
<name>A0A916JU12_9MICO</name>
<dbReference type="Pfam" id="PF14693">
    <property type="entry name" value="Ribosomal_TL5_C"/>
    <property type="match status" value="1"/>
</dbReference>
<dbReference type="HAMAP" id="MF_01334">
    <property type="entry name" value="Ribosomal_bL25_CTC"/>
    <property type="match status" value="1"/>
</dbReference>
<keyword evidence="5" id="KW-1185">Reference proteome</keyword>
<evidence type="ECO:0000313" key="5">
    <source>
        <dbReference type="Proteomes" id="UP000693892"/>
    </source>
</evidence>
<proteinExistence type="inferred from homology"/>
<dbReference type="Proteomes" id="UP000693892">
    <property type="component" value="Unassembled WGS sequence"/>
</dbReference>
<feature type="domain" description="Large ribosomal subunit protein bL25 beta" evidence="3">
    <location>
        <begin position="100"/>
        <end position="179"/>
    </location>
</feature>
<comment type="function">
    <text evidence="1">This is one of the proteins that binds to the 5S RNA in the ribosome where it forms part of the central protuberance.</text>
</comment>
<dbReference type="GO" id="GO:0008097">
    <property type="term" value="F:5S rRNA binding"/>
    <property type="evidence" value="ECO:0007669"/>
    <property type="project" value="InterPro"/>
</dbReference>